<evidence type="ECO:0000313" key="2">
    <source>
        <dbReference type="Proteomes" id="UP000316921"/>
    </source>
</evidence>
<dbReference type="Proteomes" id="UP000316921">
    <property type="component" value="Chromosome"/>
</dbReference>
<reference evidence="1 2" key="1">
    <citation type="submission" date="2019-02" db="EMBL/GenBank/DDBJ databases">
        <title>Deep-cultivation of Planctomycetes and their phenomic and genomic characterization uncovers novel biology.</title>
        <authorList>
            <person name="Wiegand S."/>
            <person name="Jogler M."/>
            <person name="Boedeker C."/>
            <person name="Pinto D."/>
            <person name="Vollmers J."/>
            <person name="Rivas-Marin E."/>
            <person name="Kohn T."/>
            <person name="Peeters S.H."/>
            <person name="Heuer A."/>
            <person name="Rast P."/>
            <person name="Oberbeckmann S."/>
            <person name="Bunk B."/>
            <person name="Jeske O."/>
            <person name="Meyerdierks A."/>
            <person name="Storesund J.E."/>
            <person name="Kallscheuer N."/>
            <person name="Luecker S."/>
            <person name="Lage O.M."/>
            <person name="Pohl T."/>
            <person name="Merkel B.J."/>
            <person name="Hornburger P."/>
            <person name="Mueller R.-W."/>
            <person name="Bruemmer F."/>
            <person name="Labrenz M."/>
            <person name="Spormann A.M."/>
            <person name="Op den Camp H."/>
            <person name="Overmann J."/>
            <person name="Amann R."/>
            <person name="Jetten M.S.M."/>
            <person name="Mascher T."/>
            <person name="Medema M.H."/>
            <person name="Devos D.P."/>
            <person name="Kaster A.-K."/>
            <person name="Ovreas L."/>
            <person name="Rohde M."/>
            <person name="Galperin M.Y."/>
            <person name="Jogler C."/>
        </authorList>
    </citation>
    <scope>NUCLEOTIDE SEQUENCE [LARGE SCALE GENOMIC DNA]</scope>
    <source>
        <strain evidence="1 2">Pla133</strain>
    </source>
</reference>
<protein>
    <submittedName>
        <fullName evidence="1">Uncharacterized protein</fullName>
    </submittedName>
</protein>
<proteinExistence type="predicted"/>
<organism evidence="1 2">
    <name type="scientific">Engelhardtia mirabilis</name>
    <dbReference type="NCBI Taxonomy" id="2528011"/>
    <lineage>
        <taxon>Bacteria</taxon>
        <taxon>Pseudomonadati</taxon>
        <taxon>Planctomycetota</taxon>
        <taxon>Planctomycetia</taxon>
        <taxon>Planctomycetia incertae sedis</taxon>
        <taxon>Engelhardtia</taxon>
    </lineage>
</organism>
<name>A0A518BK14_9BACT</name>
<sequence length="49" mass="5840">MKVVLVICHRCRHQEKVEILTEEEKRDPRVPRSPVRCRRCGNPDVEVRS</sequence>
<dbReference type="EMBL" id="CP036287">
    <property type="protein sequence ID" value="QDU67316.1"/>
    <property type="molecule type" value="Genomic_DNA"/>
</dbReference>
<gene>
    <name evidence="1" type="ORF">Pla133_23970</name>
</gene>
<keyword evidence="2" id="KW-1185">Reference proteome</keyword>
<dbReference type="AlphaFoldDB" id="A0A518BK14"/>
<evidence type="ECO:0000313" key="1">
    <source>
        <dbReference type="EMBL" id="QDU67316.1"/>
    </source>
</evidence>
<dbReference type="KEGG" id="pbap:Pla133_23970"/>
<dbReference type="RefSeq" id="WP_419192400.1">
    <property type="nucleotide sequence ID" value="NZ_CP036287.1"/>
</dbReference>
<accession>A0A518BK14</accession>